<gene>
    <name evidence="1" type="ORF">FHX76_003048</name>
</gene>
<dbReference type="AlphaFoldDB" id="A0A7X5TV19"/>
<name>A0A7X5TV19_9MICO</name>
<dbReference type="Proteomes" id="UP000541033">
    <property type="component" value="Unassembled WGS sequence"/>
</dbReference>
<keyword evidence="2" id="KW-1185">Reference proteome</keyword>
<protein>
    <recommendedName>
        <fullName evidence="3">DUF4432 family protein</fullName>
    </recommendedName>
</protein>
<dbReference type="RefSeq" id="WP_167152074.1">
    <property type="nucleotide sequence ID" value="NZ_JAAMOX010000003.1"/>
</dbReference>
<sequence length="347" mass="36965">MSAATGQGAMGQGATPSAGRLLSSGLVSRADALASVTDRLDTSGTGHGTRIIEVRLLGGLTFELLPDHGLDIGAAWFDGIPFAWRSPVLGDVRDTGTAQPGFLDRFHGGLLVTCGLDNIGPATATHEMHGSHHRKQATEVRWERMLVDDELTVRVSGLIDSIEIFGRRVTLRRTVTARTGSSAITIDDVIHNEGYSPAAIPCLYHVNFGAPFLEQGSRILVDAGTVTAREHVDEVPEHTTFPEPTTTMIEGVFEYGALASSEGTASAVVQSPWSNRVATVSWNVDALPRLFQWVWPTRGGWALGIEPANAPLFGPDRTGDSLGAPMLEPGASRAHSVRIELGFRTGA</sequence>
<dbReference type="EMBL" id="JAAMOX010000003">
    <property type="protein sequence ID" value="NIH55133.1"/>
    <property type="molecule type" value="Genomic_DNA"/>
</dbReference>
<evidence type="ECO:0000313" key="1">
    <source>
        <dbReference type="EMBL" id="NIH55133.1"/>
    </source>
</evidence>
<evidence type="ECO:0000313" key="2">
    <source>
        <dbReference type="Proteomes" id="UP000541033"/>
    </source>
</evidence>
<dbReference type="InterPro" id="IPR027839">
    <property type="entry name" value="DUF4432"/>
</dbReference>
<proteinExistence type="predicted"/>
<organism evidence="1 2">
    <name type="scientific">Lysinibacter cavernae</name>
    <dbReference type="NCBI Taxonomy" id="1640652"/>
    <lineage>
        <taxon>Bacteria</taxon>
        <taxon>Bacillati</taxon>
        <taxon>Actinomycetota</taxon>
        <taxon>Actinomycetes</taxon>
        <taxon>Micrococcales</taxon>
        <taxon>Microbacteriaceae</taxon>
        <taxon>Lysinibacter</taxon>
    </lineage>
</organism>
<dbReference type="Gene3D" id="2.70.98.10">
    <property type="match status" value="1"/>
</dbReference>
<dbReference type="InterPro" id="IPR014718">
    <property type="entry name" value="GH-type_carb-bd"/>
</dbReference>
<comment type="caution">
    <text evidence="1">The sequence shown here is derived from an EMBL/GenBank/DDBJ whole genome shotgun (WGS) entry which is preliminary data.</text>
</comment>
<reference evidence="1 2" key="1">
    <citation type="submission" date="2020-02" db="EMBL/GenBank/DDBJ databases">
        <title>Sequencing the genomes of 1000 actinobacteria strains.</title>
        <authorList>
            <person name="Klenk H.-P."/>
        </authorList>
    </citation>
    <scope>NUCLEOTIDE SEQUENCE [LARGE SCALE GENOMIC DNA]</scope>
    <source>
        <strain evidence="1 2">DSM 27960</strain>
    </source>
</reference>
<accession>A0A7X5TV19</accession>
<dbReference type="Pfam" id="PF14486">
    <property type="entry name" value="DUF4432"/>
    <property type="match status" value="1"/>
</dbReference>
<dbReference type="GO" id="GO:0030246">
    <property type="term" value="F:carbohydrate binding"/>
    <property type="evidence" value="ECO:0007669"/>
    <property type="project" value="InterPro"/>
</dbReference>
<evidence type="ECO:0008006" key="3">
    <source>
        <dbReference type="Google" id="ProtNLM"/>
    </source>
</evidence>